<dbReference type="PANTHER" id="PTHR10587">
    <property type="entry name" value="GLYCOSYL TRANSFERASE-RELATED"/>
    <property type="match status" value="1"/>
</dbReference>
<accession>A0A1H0W9H8</accession>
<dbReference type="InterPro" id="IPR050248">
    <property type="entry name" value="Polysacc_deacetylase_ArnD"/>
</dbReference>
<dbReference type="InterPro" id="IPR002509">
    <property type="entry name" value="NODB_dom"/>
</dbReference>
<protein>
    <submittedName>
        <fullName evidence="4">Polysaccharide deacetylase</fullName>
    </submittedName>
</protein>
<evidence type="ECO:0000259" key="3">
    <source>
        <dbReference type="PROSITE" id="PS51677"/>
    </source>
</evidence>
<feature type="domain" description="NodB homology" evidence="3">
    <location>
        <begin position="19"/>
        <end position="194"/>
    </location>
</feature>
<dbReference type="STRING" id="930152.SAMN05216565_1107"/>
<sequence length="196" mass="22998">MYDSEDKNVLIKMKHDGQKKVYLTIDDGPSKVLPQILDILKDENVPAIFFWQSRLIYDERPWKRVLDEGHLIGTHSTKHKNLVKLSYAEQYHDIDQSVKKLEQVIGTKVKYFRPPYGQYNQDTIDVANKLQLTTVMWRIASMDWEHKKDPQQIISHVINHLEDGAIILIHELSQTLEILPQLIKEVKDKGYSFSKF</sequence>
<dbReference type="GO" id="GO:0005975">
    <property type="term" value="P:carbohydrate metabolic process"/>
    <property type="evidence" value="ECO:0007669"/>
    <property type="project" value="InterPro"/>
</dbReference>
<dbReference type="PROSITE" id="PS51677">
    <property type="entry name" value="NODB"/>
    <property type="match status" value="1"/>
</dbReference>
<dbReference type="Proteomes" id="UP000199159">
    <property type="component" value="Unassembled WGS sequence"/>
</dbReference>
<dbReference type="PANTHER" id="PTHR10587:SF133">
    <property type="entry name" value="CHITIN DEACETYLASE 1-RELATED"/>
    <property type="match status" value="1"/>
</dbReference>
<keyword evidence="1" id="KW-0479">Metal-binding</keyword>
<dbReference type="InterPro" id="IPR011330">
    <property type="entry name" value="Glyco_hydro/deAcase_b/a-brl"/>
</dbReference>
<keyword evidence="2" id="KW-0378">Hydrolase</keyword>
<gene>
    <name evidence="4" type="ORF">SAMN05216565_1107</name>
</gene>
<dbReference type="SUPFAM" id="SSF88713">
    <property type="entry name" value="Glycoside hydrolase/deacetylase"/>
    <property type="match status" value="1"/>
</dbReference>
<dbReference type="GO" id="GO:0016810">
    <property type="term" value="F:hydrolase activity, acting on carbon-nitrogen (but not peptide) bonds"/>
    <property type="evidence" value="ECO:0007669"/>
    <property type="project" value="InterPro"/>
</dbReference>
<dbReference type="AlphaFoldDB" id="A0A1H0W9H8"/>
<keyword evidence="5" id="KW-1185">Reference proteome</keyword>
<dbReference type="EMBL" id="FNJU01000010">
    <property type="protein sequence ID" value="SDP87384.1"/>
    <property type="molecule type" value="Genomic_DNA"/>
</dbReference>
<evidence type="ECO:0000313" key="4">
    <source>
        <dbReference type="EMBL" id="SDP87384.1"/>
    </source>
</evidence>
<dbReference type="Pfam" id="PF01522">
    <property type="entry name" value="Polysacc_deac_1"/>
    <property type="match status" value="1"/>
</dbReference>
<proteinExistence type="predicted"/>
<dbReference type="GO" id="GO:0046872">
    <property type="term" value="F:metal ion binding"/>
    <property type="evidence" value="ECO:0007669"/>
    <property type="project" value="UniProtKB-KW"/>
</dbReference>
<organism evidence="4 5">
    <name type="scientific">Litchfieldia salsa</name>
    <dbReference type="NCBI Taxonomy" id="930152"/>
    <lineage>
        <taxon>Bacteria</taxon>
        <taxon>Bacillati</taxon>
        <taxon>Bacillota</taxon>
        <taxon>Bacilli</taxon>
        <taxon>Bacillales</taxon>
        <taxon>Bacillaceae</taxon>
        <taxon>Litchfieldia</taxon>
    </lineage>
</organism>
<dbReference type="Gene3D" id="3.20.20.370">
    <property type="entry name" value="Glycoside hydrolase/deacetylase"/>
    <property type="match status" value="1"/>
</dbReference>
<evidence type="ECO:0000313" key="5">
    <source>
        <dbReference type="Proteomes" id="UP000199159"/>
    </source>
</evidence>
<dbReference type="CDD" id="cd10917">
    <property type="entry name" value="CE4_NodB_like_6s_7s"/>
    <property type="match status" value="1"/>
</dbReference>
<evidence type="ECO:0000256" key="2">
    <source>
        <dbReference type="ARBA" id="ARBA00022801"/>
    </source>
</evidence>
<dbReference type="GO" id="GO:0016020">
    <property type="term" value="C:membrane"/>
    <property type="evidence" value="ECO:0007669"/>
    <property type="project" value="TreeGrafter"/>
</dbReference>
<evidence type="ECO:0000256" key="1">
    <source>
        <dbReference type="ARBA" id="ARBA00022723"/>
    </source>
</evidence>
<reference evidence="5" key="1">
    <citation type="submission" date="2016-10" db="EMBL/GenBank/DDBJ databases">
        <authorList>
            <person name="Varghese N."/>
            <person name="Submissions S."/>
        </authorList>
    </citation>
    <scope>NUCLEOTIDE SEQUENCE [LARGE SCALE GENOMIC DNA]</scope>
    <source>
        <strain evidence="5">IBRC-M10078</strain>
    </source>
</reference>
<name>A0A1H0W9H8_9BACI</name>